<accession>A0A0D3JIW6</accession>
<reference evidence="2" key="2">
    <citation type="submission" date="2024-10" db="UniProtKB">
        <authorList>
            <consortium name="EnsemblProtists"/>
        </authorList>
    </citation>
    <scope>IDENTIFICATION</scope>
</reference>
<reference evidence="3" key="1">
    <citation type="journal article" date="2013" name="Nature">
        <title>Pan genome of the phytoplankton Emiliania underpins its global distribution.</title>
        <authorList>
            <person name="Read B.A."/>
            <person name="Kegel J."/>
            <person name="Klute M.J."/>
            <person name="Kuo A."/>
            <person name="Lefebvre S.C."/>
            <person name="Maumus F."/>
            <person name="Mayer C."/>
            <person name="Miller J."/>
            <person name="Monier A."/>
            <person name="Salamov A."/>
            <person name="Young J."/>
            <person name="Aguilar M."/>
            <person name="Claverie J.M."/>
            <person name="Frickenhaus S."/>
            <person name="Gonzalez K."/>
            <person name="Herman E.K."/>
            <person name="Lin Y.C."/>
            <person name="Napier J."/>
            <person name="Ogata H."/>
            <person name="Sarno A.F."/>
            <person name="Shmutz J."/>
            <person name="Schroeder D."/>
            <person name="de Vargas C."/>
            <person name="Verret F."/>
            <person name="von Dassow P."/>
            <person name="Valentin K."/>
            <person name="Van de Peer Y."/>
            <person name="Wheeler G."/>
            <person name="Dacks J.B."/>
            <person name="Delwiche C.F."/>
            <person name="Dyhrman S.T."/>
            <person name="Glockner G."/>
            <person name="John U."/>
            <person name="Richards T."/>
            <person name="Worden A.Z."/>
            <person name="Zhang X."/>
            <person name="Grigoriev I.V."/>
            <person name="Allen A.E."/>
            <person name="Bidle K."/>
            <person name="Borodovsky M."/>
            <person name="Bowler C."/>
            <person name="Brownlee C."/>
            <person name="Cock J.M."/>
            <person name="Elias M."/>
            <person name="Gladyshev V.N."/>
            <person name="Groth M."/>
            <person name="Guda C."/>
            <person name="Hadaegh A."/>
            <person name="Iglesias-Rodriguez M.D."/>
            <person name="Jenkins J."/>
            <person name="Jones B.M."/>
            <person name="Lawson T."/>
            <person name="Leese F."/>
            <person name="Lindquist E."/>
            <person name="Lobanov A."/>
            <person name="Lomsadze A."/>
            <person name="Malik S.B."/>
            <person name="Marsh M.E."/>
            <person name="Mackinder L."/>
            <person name="Mock T."/>
            <person name="Mueller-Roeber B."/>
            <person name="Pagarete A."/>
            <person name="Parker M."/>
            <person name="Probert I."/>
            <person name="Quesneville H."/>
            <person name="Raines C."/>
            <person name="Rensing S.A."/>
            <person name="Riano-Pachon D.M."/>
            <person name="Richier S."/>
            <person name="Rokitta S."/>
            <person name="Shiraiwa Y."/>
            <person name="Soanes D.M."/>
            <person name="van der Giezen M."/>
            <person name="Wahlund T.M."/>
            <person name="Williams B."/>
            <person name="Wilson W."/>
            <person name="Wolfe G."/>
            <person name="Wurch L.L."/>
        </authorList>
    </citation>
    <scope>NUCLEOTIDE SEQUENCE</scope>
</reference>
<organism evidence="2 3">
    <name type="scientific">Emiliania huxleyi (strain CCMP1516)</name>
    <dbReference type="NCBI Taxonomy" id="280463"/>
    <lineage>
        <taxon>Eukaryota</taxon>
        <taxon>Haptista</taxon>
        <taxon>Haptophyta</taxon>
        <taxon>Prymnesiophyceae</taxon>
        <taxon>Isochrysidales</taxon>
        <taxon>Noelaerhabdaceae</taxon>
        <taxon>Emiliania</taxon>
    </lineage>
</organism>
<dbReference type="Proteomes" id="UP000013827">
    <property type="component" value="Unassembled WGS sequence"/>
</dbReference>
<evidence type="ECO:0000256" key="1">
    <source>
        <dbReference type="SAM" id="SignalP"/>
    </source>
</evidence>
<dbReference type="GeneID" id="17268996"/>
<dbReference type="HOGENOM" id="CLU_1158219_0_0_1"/>
<feature type="signal peptide" evidence="1">
    <location>
        <begin position="1"/>
        <end position="23"/>
    </location>
</feature>
<sequence>MARERATFALATALSAASALVQSGCLSRRAALASLAALPCCAPARSIAEGIYGRDDRIVVPVLGDLMGFVESGGSLDRAQAQLRKLADSLGQLDQLAVDLALPGYRGTREDSITVLRLSAIYFKSAPAVMVLATKMAPLSGEDLSKAAALTNSFEASIASLEQGCRVDDVPAQQAALERARGALTSYLELAAVHNAVPSRAGEAVRIPSDAVKRDTLGQAALEGVCKAADCESVRRANNL</sequence>
<protein>
    <submittedName>
        <fullName evidence="2">Uncharacterized protein</fullName>
    </submittedName>
</protein>
<dbReference type="RefSeq" id="XP_005775880.1">
    <property type="nucleotide sequence ID" value="XM_005775823.1"/>
</dbReference>
<feature type="chain" id="PRO_5044291444" evidence="1">
    <location>
        <begin position="24"/>
        <end position="240"/>
    </location>
</feature>
<evidence type="ECO:0000313" key="3">
    <source>
        <dbReference type="Proteomes" id="UP000013827"/>
    </source>
</evidence>
<proteinExistence type="predicted"/>
<evidence type="ECO:0000313" key="2">
    <source>
        <dbReference type="EnsemblProtists" id="EOD23451"/>
    </source>
</evidence>
<dbReference type="EnsemblProtists" id="EOD23451">
    <property type="protein sequence ID" value="EOD23451"/>
    <property type="gene ID" value="EMIHUDRAFT_116435"/>
</dbReference>
<keyword evidence="3" id="KW-1185">Reference proteome</keyword>
<keyword evidence="1" id="KW-0732">Signal</keyword>
<dbReference type="AlphaFoldDB" id="A0A0D3JIW6"/>
<name>A0A0D3JIW6_EMIH1</name>
<dbReference type="PaxDb" id="2903-EOD23451"/>
<dbReference type="KEGG" id="ehx:EMIHUDRAFT_116435"/>